<keyword evidence="8" id="KW-1185">Reference proteome</keyword>
<dbReference type="InterPro" id="IPR043504">
    <property type="entry name" value="Peptidase_S1_PA_chymotrypsin"/>
</dbReference>
<evidence type="ECO:0000256" key="1">
    <source>
        <dbReference type="ARBA" id="ARBA00022670"/>
    </source>
</evidence>
<dbReference type="PROSITE" id="PS50240">
    <property type="entry name" value="TRYPSIN_DOM"/>
    <property type="match status" value="1"/>
</dbReference>
<evidence type="ECO:0000256" key="2">
    <source>
        <dbReference type="ARBA" id="ARBA00022801"/>
    </source>
</evidence>
<evidence type="ECO:0000313" key="7">
    <source>
        <dbReference type="EMBL" id="KAK8387721.1"/>
    </source>
</evidence>
<dbReference type="FunFam" id="2.40.10.10:FF:000006">
    <property type="entry name" value="Serine proteinase stubble"/>
    <property type="match status" value="1"/>
</dbReference>
<dbReference type="PANTHER" id="PTHR24252">
    <property type="entry name" value="ACROSIN-RELATED"/>
    <property type="match status" value="1"/>
</dbReference>
<dbReference type="PANTHER" id="PTHR24252:SF10">
    <property type="entry name" value="SERINE PROTEASE 56"/>
    <property type="match status" value="1"/>
</dbReference>
<dbReference type="GO" id="GO:0004252">
    <property type="term" value="F:serine-type endopeptidase activity"/>
    <property type="evidence" value="ECO:0007669"/>
    <property type="project" value="InterPro"/>
</dbReference>
<dbReference type="AlphaFoldDB" id="A0AAW0TK06"/>
<sequence length="300" mass="33349">MVMVVTSSLLRCAQAELLWHNLFGPAAGEGPERCACSCGLPNRRAKIVGGNFAEFNEYPWQVALLYKGHFYCGGTLISDRYVLTAAHCIRGVSIHNLRVTVGEHIRSFPIETRSKEYQPVYSIFHPEFNKTTYNNDIGLLKLSHKINTYMWFSRPACLPLPDTDYVGELGIATGWGRISEKGEPTDTLKEALVPIFPNAVCQALRYRPYEITDNMFCAGYINGGTDSCHGDSGGGLMWEGSDGKMDVVGVVSWGQGCGRHGYPGVYTRVTRYLDWIHHHTRDSCYCGRRRGKLPGNLLGG</sequence>
<dbReference type="PROSITE" id="PS00134">
    <property type="entry name" value="TRYPSIN_HIS"/>
    <property type="match status" value="1"/>
</dbReference>
<accession>A0AAW0TK06</accession>
<evidence type="ECO:0000256" key="3">
    <source>
        <dbReference type="ARBA" id="ARBA00022825"/>
    </source>
</evidence>
<name>A0AAW0TK06_SCYPA</name>
<dbReference type="Proteomes" id="UP001487740">
    <property type="component" value="Unassembled WGS sequence"/>
</dbReference>
<dbReference type="CDD" id="cd00190">
    <property type="entry name" value="Tryp_SPc"/>
    <property type="match status" value="1"/>
</dbReference>
<dbReference type="InterPro" id="IPR018114">
    <property type="entry name" value="TRYPSIN_HIS"/>
</dbReference>
<feature type="signal peptide" evidence="5">
    <location>
        <begin position="1"/>
        <end position="15"/>
    </location>
</feature>
<evidence type="ECO:0000313" key="8">
    <source>
        <dbReference type="Proteomes" id="UP001487740"/>
    </source>
</evidence>
<feature type="domain" description="Peptidase S1" evidence="6">
    <location>
        <begin position="47"/>
        <end position="281"/>
    </location>
</feature>
<evidence type="ECO:0000256" key="5">
    <source>
        <dbReference type="SAM" id="SignalP"/>
    </source>
</evidence>
<proteinExistence type="predicted"/>
<dbReference type="Pfam" id="PF00089">
    <property type="entry name" value="Trypsin"/>
    <property type="match status" value="1"/>
</dbReference>
<gene>
    <name evidence="7" type="ORF">O3P69_018309</name>
</gene>
<keyword evidence="5" id="KW-0732">Signal</keyword>
<keyword evidence="2" id="KW-0378">Hydrolase</keyword>
<dbReference type="PRINTS" id="PR00722">
    <property type="entry name" value="CHYMOTRYPSIN"/>
</dbReference>
<dbReference type="InterPro" id="IPR001254">
    <property type="entry name" value="Trypsin_dom"/>
</dbReference>
<organism evidence="7 8">
    <name type="scientific">Scylla paramamosain</name>
    <name type="common">Mud crab</name>
    <dbReference type="NCBI Taxonomy" id="85552"/>
    <lineage>
        <taxon>Eukaryota</taxon>
        <taxon>Metazoa</taxon>
        <taxon>Ecdysozoa</taxon>
        <taxon>Arthropoda</taxon>
        <taxon>Crustacea</taxon>
        <taxon>Multicrustacea</taxon>
        <taxon>Malacostraca</taxon>
        <taxon>Eumalacostraca</taxon>
        <taxon>Eucarida</taxon>
        <taxon>Decapoda</taxon>
        <taxon>Pleocyemata</taxon>
        <taxon>Brachyura</taxon>
        <taxon>Eubrachyura</taxon>
        <taxon>Portunoidea</taxon>
        <taxon>Portunidae</taxon>
        <taxon>Portuninae</taxon>
        <taxon>Scylla</taxon>
    </lineage>
</organism>
<dbReference type="EMBL" id="JARAKH010000030">
    <property type="protein sequence ID" value="KAK8387721.1"/>
    <property type="molecule type" value="Genomic_DNA"/>
</dbReference>
<reference evidence="7 8" key="1">
    <citation type="submission" date="2023-03" db="EMBL/GenBank/DDBJ databases">
        <title>High-quality genome of Scylla paramamosain provides insights in environmental adaptation.</title>
        <authorList>
            <person name="Zhang L."/>
        </authorList>
    </citation>
    <scope>NUCLEOTIDE SEQUENCE [LARGE SCALE GENOMIC DNA]</scope>
    <source>
        <strain evidence="7">LZ_2023a</strain>
        <tissue evidence="7">Muscle</tissue>
    </source>
</reference>
<feature type="chain" id="PRO_5043665215" description="Peptidase S1 domain-containing protein" evidence="5">
    <location>
        <begin position="16"/>
        <end position="300"/>
    </location>
</feature>
<dbReference type="InterPro" id="IPR001314">
    <property type="entry name" value="Peptidase_S1A"/>
</dbReference>
<keyword evidence="3" id="KW-0720">Serine protease</keyword>
<keyword evidence="4" id="KW-1015">Disulfide bond</keyword>
<dbReference type="GO" id="GO:0006508">
    <property type="term" value="P:proteolysis"/>
    <property type="evidence" value="ECO:0007669"/>
    <property type="project" value="UniProtKB-KW"/>
</dbReference>
<evidence type="ECO:0000256" key="4">
    <source>
        <dbReference type="ARBA" id="ARBA00023157"/>
    </source>
</evidence>
<dbReference type="Gene3D" id="2.40.10.10">
    <property type="entry name" value="Trypsin-like serine proteases"/>
    <property type="match status" value="1"/>
</dbReference>
<keyword evidence="1" id="KW-0645">Protease</keyword>
<protein>
    <recommendedName>
        <fullName evidence="6">Peptidase S1 domain-containing protein</fullName>
    </recommendedName>
</protein>
<evidence type="ECO:0000259" key="6">
    <source>
        <dbReference type="PROSITE" id="PS50240"/>
    </source>
</evidence>
<dbReference type="SUPFAM" id="SSF50494">
    <property type="entry name" value="Trypsin-like serine proteases"/>
    <property type="match status" value="1"/>
</dbReference>
<comment type="caution">
    <text evidence="7">The sequence shown here is derived from an EMBL/GenBank/DDBJ whole genome shotgun (WGS) entry which is preliminary data.</text>
</comment>
<dbReference type="SMART" id="SM00020">
    <property type="entry name" value="Tryp_SPc"/>
    <property type="match status" value="1"/>
</dbReference>
<dbReference type="InterPro" id="IPR009003">
    <property type="entry name" value="Peptidase_S1_PA"/>
</dbReference>